<reference evidence="1" key="1">
    <citation type="submission" date="2019-10" db="EMBL/GenBank/DDBJ databases">
        <authorList>
            <consortium name="DOE Joint Genome Institute"/>
            <person name="Kuo A."/>
            <person name="Miyauchi S."/>
            <person name="Kiss E."/>
            <person name="Drula E."/>
            <person name="Kohler A."/>
            <person name="Sanchez-Garcia M."/>
            <person name="Andreopoulos B."/>
            <person name="Barry K.W."/>
            <person name="Bonito G."/>
            <person name="Buee M."/>
            <person name="Carver A."/>
            <person name="Chen C."/>
            <person name="Cichocki N."/>
            <person name="Clum A."/>
            <person name="Culley D."/>
            <person name="Crous P.W."/>
            <person name="Fauchery L."/>
            <person name="Girlanda M."/>
            <person name="Hayes R."/>
            <person name="Keri Z."/>
            <person name="Labutti K."/>
            <person name="Lipzen A."/>
            <person name="Lombard V."/>
            <person name="Magnuson J."/>
            <person name="Maillard F."/>
            <person name="Morin E."/>
            <person name="Murat C."/>
            <person name="Nolan M."/>
            <person name="Ohm R."/>
            <person name="Pangilinan J."/>
            <person name="Pereira M."/>
            <person name="Perotto S."/>
            <person name="Peter M."/>
            <person name="Riley R."/>
            <person name="Sitrit Y."/>
            <person name="Stielow B."/>
            <person name="Szollosi G."/>
            <person name="Zifcakova L."/>
            <person name="Stursova M."/>
            <person name="Spatafora J.W."/>
            <person name="Tedersoo L."/>
            <person name="Vaario L.-M."/>
            <person name="Yamada A."/>
            <person name="Yan M."/>
            <person name="Wang P."/>
            <person name="Xu J."/>
            <person name="Bruns T."/>
            <person name="Baldrian P."/>
            <person name="Vilgalys R."/>
            <person name="Henrissat B."/>
            <person name="Grigoriev I.V."/>
            <person name="Hibbett D."/>
            <person name="Nagy L.G."/>
            <person name="Martin F.M."/>
        </authorList>
    </citation>
    <scope>NUCLEOTIDE SEQUENCE</scope>
    <source>
        <strain evidence="1">P2</strain>
    </source>
</reference>
<gene>
    <name evidence="1" type="ORF">BDM02DRAFT_1523239</name>
</gene>
<name>A0ACB6Z1E6_THEGA</name>
<accession>A0ACB6Z1E6</accession>
<proteinExistence type="predicted"/>
<evidence type="ECO:0000313" key="2">
    <source>
        <dbReference type="Proteomes" id="UP000886501"/>
    </source>
</evidence>
<dbReference type="Proteomes" id="UP000886501">
    <property type="component" value="Unassembled WGS sequence"/>
</dbReference>
<dbReference type="EMBL" id="MU118240">
    <property type="protein sequence ID" value="KAF9643327.1"/>
    <property type="molecule type" value="Genomic_DNA"/>
</dbReference>
<organism evidence="1 2">
    <name type="scientific">Thelephora ganbajun</name>
    <name type="common">Ganba fungus</name>
    <dbReference type="NCBI Taxonomy" id="370292"/>
    <lineage>
        <taxon>Eukaryota</taxon>
        <taxon>Fungi</taxon>
        <taxon>Dikarya</taxon>
        <taxon>Basidiomycota</taxon>
        <taxon>Agaricomycotina</taxon>
        <taxon>Agaricomycetes</taxon>
        <taxon>Thelephorales</taxon>
        <taxon>Thelephoraceae</taxon>
        <taxon>Thelephora</taxon>
    </lineage>
</organism>
<protein>
    <submittedName>
        <fullName evidence="1">Uncharacterized protein</fullName>
    </submittedName>
</protein>
<reference evidence="1" key="2">
    <citation type="journal article" date="2020" name="Nat. Commun.">
        <title>Large-scale genome sequencing of mycorrhizal fungi provides insights into the early evolution of symbiotic traits.</title>
        <authorList>
            <person name="Miyauchi S."/>
            <person name="Kiss E."/>
            <person name="Kuo A."/>
            <person name="Drula E."/>
            <person name="Kohler A."/>
            <person name="Sanchez-Garcia M."/>
            <person name="Morin E."/>
            <person name="Andreopoulos B."/>
            <person name="Barry K.W."/>
            <person name="Bonito G."/>
            <person name="Buee M."/>
            <person name="Carver A."/>
            <person name="Chen C."/>
            <person name="Cichocki N."/>
            <person name="Clum A."/>
            <person name="Culley D."/>
            <person name="Crous P.W."/>
            <person name="Fauchery L."/>
            <person name="Girlanda M."/>
            <person name="Hayes R.D."/>
            <person name="Keri Z."/>
            <person name="LaButti K."/>
            <person name="Lipzen A."/>
            <person name="Lombard V."/>
            <person name="Magnuson J."/>
            <person name="Maillard F."/>
            <person name="Murat C."/>
            <person name="Nolan M."/>
            <person name="Ohm R.A."/>
            <person name="Pangilinan J."/>
            <person name="Pereira M.F."/>
            <person name="Perotto S."/>
            <person name="Peter M."/>
            <person name="Pfister S."/>
            <person name="Riley R."/>
            <person name="Sitrit Y."/>
            <person name="Stielow J.B."/>
            <person name="Szollosi G."/>
            <person name="Zifcakova L."/>
            <person name="Stursova M."/>
            <person name="Spatafora J.W."/>
            <person name="Tedersoo L."/>
            <person name="Vaario L.M."/>
            <person name="Yamada A."/>
            <person name="Yan M."/>
            <person name="Wang P."/>
            <person name="Xu J."/>
            <person name="Bruns T."/>
            <person name="Baldrian P."/>
            <person name="Vilgalys R."/>
            <person name="Dunand C."/>
            <person name="Henrissat B."/>
            <person name="Grigoriev I.V."/>
            <person name="Hibbett D."/>
            <person name="Nagy L.G."/>
            <person name="Martin F.M."/>
        </authorList>
    </citation>
    <scope>NUCLEOTIDE SEQUENCE</scope>
    <source>
        <strain evidence="1">P2</strain>
    </source>
</reference>
<keyword evidence="2" id="KW-1185">Reference proteome</keyword>
<evidence type="ECO:0000313" key="1">
    <source>
        <dbReference type="EMBL" id="KAF9643327.1"/>
    </source>
</evidence>
<comment type="caution">
    <text evidence="1">The sequence shown here is derived from an EMBL/GenBank/DDBJ whole genome shotgun (WGS) entry which is preliminary data.</text>
</comment>
<sequence>MTDPSLFLPPITDTNGHTQIACRELPPVPTIPADPQVPVFCQRDGNTAYILIGIIDEILGYLRTNESRLWRCALVSKSWTPCHGKHIFDRVTFEYLHSGVRD</sequence>